<keyword evidence="7" id="KW-0663">Pyridoxal phosphate</keyword>
<evidence type="ECO:0000256" key="7">
    <source>
        <dbReference type="ARBA" id="ARBA00022898"/>
    </source>
</evidence>
<dbReference type="Gene3D" id="3.90.1150.10">
    <property type="entry name" value="Aspartate Aminotransferase, domain 1"/>
    <property type="match status" value="1"/>
</dbReference>
<dbReference type="GO" id="GO:0008483">
    <property type="term" value="F:transaminase activity"/>
    <property type="evidence" value="ECO:0007669"/>
    <property type="project" value="UniProtKB-KW"/>
</dbReference>
<dbReference type="InterPro" id="IPR015421">
    <property type="entry name" value="PyrdxlP-dep_Trfase_major"/>
</dbReference>
<gene>
    <name evidence="12" type="ORF">U14_01057</name>
</gene>
<keyword evidence="4 12" id="KW-0808">Transferase</keyword>
<keyword evidence="12" id="KW-0032">Aminotransferase</keyword>
<protein>
    <recommendedName>
        <fullName evidence="3">cysteine desulfurase</fullName>
        <ecNumber evidence="3">2.8.1.7</ecNumber>
    </recommendedName>
</protein>
<evidence type="ECO:0000313" key="13">
    <source>
        <dbReference type="Proteomes" id="UP000030700"/>
    </source>
</evidence>
<evidence type="ECO:0000256" key="6">
    <source>
        <dbReference type="ARBA" id="ARBA00022723"/>
    </source>
</evidence>
<dbReference type="InterPro" id="IPR015424">
    <property type="entry name" value="PyrdxlP-dep_Trfase"/>
</dbReference>
<feature type="domain" description="Aminotransferase class V" evidence="11">
    <location>
        <begin position="4"/>
        <end position="368"/>
    </location>
</feature>
<dbReference type="Pfam" id="PF00266">
    <property type="entry name" value="Aminotran_5"/>
    <property type="match status" value="1"/>
</dbReference>
<dbReference type="GO" id="GO:0031071">
    <property type="term" value="F:cysteine desulfurase activity"/>
    <property type="evidence" value="ECO:0007669"/>
    <property type="project" value="UniProtKB-EC"/>
</dbReference>
<dbReference type="FunFam" id="3.40.640.10:FF:000003">
    <property type="entry name" value="Cysteine desulfurase IscS"/>
    <property type="match status" value="1"/>
</dbReference>
<evidence type="ECO:0000256" key="2">
    <source>
        <dbReference type="ARBA" id="ARBA00006490"/>
    </source>
</evidence>
<dbReference type="NCBIfam" id="NF002806">
    <property type="entry name" value="PRK02948.1"/>
    <property type="match status" value="1"/>
</dbReference>
<accession>A0A0S6VVU8</accession>
<evidence type="ECO:0000256" key="9">
    <source>
        <dbReference type="ARBA" id="ARBA00023014"/>
    </source>
</evidence>
<evidence type="ECO:0000256" key="3">
    <source>
        <dbReference type="ARBA" id="ARBA00012239"/>
    </source>
</evidence>
<keyword evidence="6" id="KW-0479">Metal-binding</keyword>
<evidence type="ECO:0000256" key="5">
    <source>
        <dbReference type="ARBA" id="ARBA00022714"/>
    </source>
</evidence>
<evidence type="ECO:0000259" key="11">
    <source>
        <dbReference type="Pfam" id="PF00266"/>
    </source>
</evidence>
<evidence type="ECO:0000313" key="12">
    <source>
        <dbReference type="EMBL" id="GAK49833.1"/>
    </source>
</evidence>
<dbReference type="Proteomes" id="UP000030700">
    <property type="component" value="Unassembled WGS sequence"/>
</dbReference>
<comment type="similarity">
    <text evidence="2">Belongs to the class-V pyridoxal-phosphate-dependent aminotransferase family. NifS/IscS subfamily.</text>
</comment>
<organism evidence="12 13">
    <name type="scientific">Candidatus Moduliflexus flocculans</name>
    <dbReference type="NCBI Taxonomy" id="1499966"/>
    <lineage>
        <taxon>Bacteria</taxon>
        <taxon>Candidatus Moduliflexota</taxon>
        <taxon>Candidatus Moduliflexia</taxon>
        <taxon>Candidatus Moduliflexales</taxon>
        <taxon>Candidatus Moduliflexaceae</taxon>
    </lineage>
</organism>
<keyword evidence="8" id="KW-0408">Iron</keyword>
<sequence length="385" mass="41947">MKSVYFDNAASTQVDERVLAAMLPFFGQNYGNPSSLHIKGQEAREAIEQARTDLAAALNAKREEIIFTSSGTESNNFALKGCAFANRHRGNHLIVSAIEHDCVLNSCRWLETQGFSVTYLPVNGDGLIDVNQLQECLQPETILVSIMHANNEIGVIQPLDEIGALCRERGVYFHTDACQSFGKIPFDVERLNVDFATINAHKIHGPKGVGALYIRSGSAILPWQHGGGHEFGLRSATENVPGIIGFAKAAQICATEMSHELPRLHALRDRAIDGIFAAIPSAYLNGHRTLRLPTNINVGFDGFEGQAPNLLMALDKQGIIVSTGSACSSHQNKTSHVLAAIGRNPLQAIGALRITFGRFTTAEDIEYLLEILPDAVNNLHSLWSR</sequence>
<dbReference type="PANTHER" id="PTHR11601:SF34">
    <property type="entry name" value="CYSTEINE DESULFURASE"/>
    <property type="match status" value="1"/>
</dbReference>
<name>A0A0S6VVU8_9BACT</name>
<evidence type="ECO:0000256" key="8">
    <source>
        <dbReference type="ARBA" id="ARBA00023004"/>
    </source>
</evidence>
<reference evidence="12 13" key="1">
    <citation type="journal article" date="2015" name="PeerJ">
        <title>First genomic representation of candidate bacterial phylum KSB3 points to enhanced environmental sensing as a trigger of wastewater bulking.</title>
        <authorList>
            <person name="Sekiguchi Y."/>
            <person name="Ohashi A."/>
            <person name="Parks D.H."/>
            <person name="Yamauchi T."/>
            <person name="Tyson G.W."/>
            <person name="Hugenholtz P."/>
        </authorList>
    </citation>
    <scope>NUCLEOTIDE SEQUENCE [LARGE SCALE GENOMIC DNA]</scope>
</reference>
<dbReference type="EC" id="2.8.1.7" evidence="3"/>
<comment type="cofactor">
    <cofactor evidence="1">
        <name>pyridoxal 5'-phosphate</name>
        <dbReference type="ChEBI" id="CHEBI:597326"/>
    </cofactor>
</comment>
<dbReference type="Gene3D" id="3.40.640.10">
    <property type="entry name" value="Type I PLP-dependent aspartate aminotransferase-like (Major domain)"/>
    <property type="match status" value="1"/>
</dbReference>
<evidence type="ECO:0000256" key="10">
    <source>
        <dbReference type="ARBA" id="ARBA00050776"/>
    </source>
</evidence>
<dbReference type="InterPro" id="IPR016454">
    <property type="entry name" value="Cysteine_dSase"/>
</dbReference>
<evidence type="ECO:0000256" key="4">
    <source>
        <dbReference type="ARBA" id="ARBA00022679"/>
    </source>
</evidence>
<dbReference type="EMBL" id="DF820455">
    <property type="protein sequence ID" value="GAK49833.1"/>
    <property type="molecule type" value="Genomic_DNA"/>
</dbReference>
<dbReference type="STRING" id="1499966.U14_01057"/>
<dbReference type="SUPFAM" id="SSF53383">
    <property type="entry name" value="PLP-dependent transferases"/>
    <property type="match status" value="1"/>
</dbReference>
<evidence type="ECO:0000256" key="1">
    <source>
        <dbReference type="ARBA" id="ARBA00001933"/>
    </source>
</evidence>
<proteinExistence type="inferred from homology"/>
<dbReference type="InterPro" id="IPR015422">
    <property type="entry name" value="PyrdxlP-dep_Trfase_small"/>
</dbReference>
<dbReference type="PIRSF" id="PIRSF005572">
    <property type="entry name" value="NifS"/>
    <property type="match status" value="1"/>
</dbReference>
<keyword evidence="13" id="KW-1185">Reference proteome</keyword>
<dbReference type="AlphaFoldDB" id="A0A0S6VVU8"/>
<comment type="catalytic activity">
    <reaction evidence="10">
        <text>(sulfur carrier)-H + L-cysteine = (sulfur carrier)-SH + L-alanine</text>
        <dbReference type="Rhea" id="RHEA:43892"/>
        <dbReference type="Rhea" id="RHEA-COMP:14737"/>
        <dbReference type="Rhea" id="RHEA-COMP:14739"/>
        <dbReference type="ChEBI" id="CHEBI:29917"/>
        <dbReference type="ChEBI" id="CHEBI:35235"/>
        <dbReference type="ChEBI" id="CHEBI:57972"/>
        <dbReference type="ChEBI" id="CHEBI:64428"/>
        <dbReference type="EC" id="2.8.1.7"/>
    </reaction>
</comment>
<dbReference type="PANTHER" id="PTHR11601">
    <property type="entry name" value="CYSTEINE DESULFURYLASE FAMILY MEMBER"/>
    <property type="match status" value="1"/>
</dbReference>
<dbReference type="GO" id="GO:0051537">
    <property type="term" value="F:2 iron, 2 sulfur cluster binding"/>
    <property type="evidence" value="ECO:0007669"/>
    <property type="project" value="UniProtKB-KW"/>
</dbReference>
<dbReference type="Gene3D" id="1.10.260.50">
    <property type="match status" value="1"/>
</dbReference>
<keyword evidence="9" id="KW-0411">Iron-sulfur</keyword>
<keyword evidence="5" id="KW-0001">2Fe-2S</keyword>
<dbReference type="GO" id="GO:0046872">
    <property type="term" value="F:metal ion binding"/>
    <property type="evidence" value="ECO:0007669"/>
    <property type="project" value="UniProtKB-KW"/>
</dbReference>
<dbReference type="HOGENOM" id="CLU_003433_0_0_0"/>
<dbReference type="InterPro" id="IPR000192">
    <property type="entry name" value="Aminotrans_V_dom"/>
</dbReference>